<dbReference type="EMBL" id="AVOT02002950">
    <property type="protein sequence ID" value="MBW0472041.1"/>
    <property type="molecule type" value="Genomic_DNA"/>
</dbReference>
<evidence type="ECO:0000313" key="2">
    <source>
        <dbReference type="Proteomes" id="UP000765509"/>
    </source>
</evidence>
<accession>A0A9Q3BWC7</accession>
<organism evidence="1 2">
    <name type="scientific">Austropuccinia psidii MF-1</name>
    <dbReference type="NCBI Taxonomy" id="1389203"/>
    <lineage>
        <taxon>Eukaryota</taxon>
        <taxon>Fungi</taxon>
        <taxon>Dikarya</taxon>
        <taxon>Basidiomycota</taxon>
        <taxon>Pucciniomycotina</taxon>
        <taxon>Pucciniomycetes</taxon>
        <taxon>Pucciniales</taxon>
        <taxon>Sphaerophragmiaceae</taxon>
        <taxon>Austropuccinia</taxon>
    </lineage>
</organism>
<dbReference type="AlphaFoldDB" id="A0A9Q3BWC7"/>
<proteinExistence type="predicted"/>
<protein>
    <submittedName>
        <fullName evidence="1">Uncharacterized protein</fullName>
    </submittedName>
</protein>
<name>A0A9Q3BWC7_9BASI</name>
<dbReference type="Proteomes" id="UP000765509">
    <property type="component" value="Unassembled WGS sequence"/>
</dbReference>
<evidence type="ECO:0000313" key="1">
    <source>
        <dbReference type="EMBL" id="MBW0472041.1"/>
    </source>
</evidence>
<sequence length="96" mass="11045">MFSNTGGNALRRIGMRLTLRAPIVYRLCTPPAMQYGSYRSMPAQRSVTKEAVKKLLLLFSAQQATSTREPCRRNTFSQSRRRPRAKIFYSLFGRQV</sequence>
<comment type="caution">
    <text evidence="1">The sequence shown here is derived from an EMBL/GenBank/DDBJ whole genome shotgun (WGS) entry which is preliminary data.</text>
</comment>
<gene>
    <name evidence="1" type="ORF">O181_011756</name>
</gene>
<keyword evidence="2" id="KW-1185">Reference proteome</keyword>
<reference evidence="1" key="1">
    <citation type="submission" date="2021-03" db="EMBL/GenBank/DDBJ databases">
        <title>Draft genome sequence of rust myrtle Austropuccinia psidii MF-1, a brazilian biotype.</title>
        <authorList>
            <person name="Quecine M.C."/>
            <person name="Pachon D.M.R."/>
            <person name="Bonatelli M.L."/>
            <person name="Correr F.H."/>
            <person name="Franceschini L.M."/>
            <person name="Leite T.F."/>
            <person name="Margarido G.R.A."/>
            <person name="Almeida C.A."/>
            <person name="Ferrarezi J.A."/>
            <person name="Labate C.A."/>
        </authorList>
    </citation>
    <scope>NUCLEOTIDE SEQUENCE</scope>
    <source>
        <strain evidence="1">MF-1</strain>
    </source>
</reference>